<organism evidence="2">
    <name type="scientific">Aplanochytrium stocchinoi</name>
    <dbReference type="NCBI Taxonomy" id="215587"/>
    <lineage>
        <taxon>Eukaryota</taxon>
        <taxon>Sar</taxon>
        <taxon>Stramenopiles</taxon>
        <taxon>Bigyra</taxon>
        <taxon>Labyrinthulomycetes</taxon>
        <taxon>Thraustochytrida</taxon>
        <taxon>Thraustochytriidae</taxon>
        <taxon>Aplanochytrium</taxon>
    </lineage>
</organism>
<dbReference type="Gene3D" id="2.130.10.10">
    <property type="entry name" value="YVTN repeat-like/Quinoprotein amine dehydrogenase"/>
    <property type="match status" value="1"/>
</dbReference>
<protein>
    <recommendedName>
        <fullName evidence="3">Anaphase-promoting complex subunit 4 WD40 domain-containing protein</fullName>
    </recommendedName>
</protein>
<dbReference type="AlphaFoldDB" id="A0A7S3LL20"/>
<evidence type="ECO:0008006" key="3">
    <source>
        <dbReference type="Google" id="ProtNLM"/>
    </source>
</evidence>
<dbReference type="PANTHER" id="PTHR44666">
    <property type="entry name" value="WD REPEAT-CONTAINING PROTEIN 53"/>
    <property type="match status" value="1"/>
</dbReference>
<dbReference type="SMART" id="SM00320">
    <property type="entry name" value="WD40"/>
    <property type="match status" value="3"/>
</dbReference>
<name>A0A7S3LL20_9STRA</name>
<proteinExistence type="predicted"/>
<dbReference type="SUPFAM" id="SSF50978">
    <property type="entry name" value="WD40 repeat-like"/>
    <property type="match status" value="1"/>
</dbReference>
<evidence type="ECO:0000313" key="2">
    <source>
        <dbReference type="EMBL" id="CAE0434708.1"/>
    </source>
</evidence>
<dbReference type="Pfam" id="PF00400">
    <property type="entry name" value="WD40"/>
    <property type="match status" value="2"/>
</dbReference>
<dbReference type="InterPro" id="IPR036322">
    <property type="entry name" value="WD40_repeat_dom_sf"/>
</dbReference>
<dbReference type="InterPro" id="IPR042453">
    <property type="entry name" value="WDR53"/>
</dbReference>
<accession>A0A7S3LL20</accession>
<dbReference type="EMBL" id="HBIN01006839">
    <property type="protein sequence ID" value="CAE0434708.1"/>
    <property type="molecule type" value="Transcribed_RNA"/>
</dbReference>
<evidence type="ECO:0000256" key="1">
    <source>
        <dbReference type="SAM" id="MobiDB-lite"/>
    </source>
</evidence>
<dbReference type="PANTHER" id="PTHR44666:SF1">
    <property type="entry name" value="WD REPEAT-CONTAINING PROTEIN 53"/>
    <property type="match status" value="1"/>
</dbReference>
<feature type="compositionally biased region" description="Polar residues" evidence="1">
    <location>
        <begin position="171"/>
        <end position="190"/>
    </location>
</feature>
<gene>
    <name evidence="2" type="ORF">ASTO00021_LOCUS5004</name>
</gene>
<dbReference type="InterPro" id="IPR015943">
    <property type="entry name" value="WD40/YVTN_repeat-like_dom_sf"/>
</dbReference>
<dbReference type="InterPro" id="IPR001680">
    <property type="entry name" value="WD40_rpt"/>
</dbReference>
<reference evidence="2" key="1">
    <citation type="submission" date="2021-01" db="EMBL/GenBank/DDBJ databases">
        <authorList>
            <person name="Corre E."/>
            <person name="Pelletier E."/>
            <person name="Niang G."/>
            <person name="Scheremetjew M."/>
            <person name="Finn R."/>
            <person name="Kale V."/>
            <person name="Holt S."/>
            <person name="Cochrane G."/>
            <person name="Meng A."/>
            <person name="Brown T."/>
            <person name="Cohen L."/>
        </authorList>
    </citation>
    <scope>NUCLEOTIDE SEQUENCE</scope>
    <source>
        <strain evidence="2">GSBS06</strain>
    </source>
</reference>
<sequence length="230" mass="25223">MTLNCRLQGRHQNICSSVQFRPKVPWDIVSGALDSTLVSWDFSTSKPKTIYEIGLYEDTSTNSCATTTSGSQALNPPLVHSVSFSSDARYVVAGLGDSTISIYPYGAVKPAIRFPAHNAAVCQVRAMNVNDQDEYMVYSAGNDSKLKLWKVCIPYQGNNKSNKRKGNRSKPATTKSKSVHKPTNTESSRPSHILHLAIKLENKPNWIVPISDGRVALADTSNSVKIYSTT</sequence>
<feature type="region of interest" description="Disordered" evidence="1">
    <location>
        <begin position="159"/>
        <end position="190"/>
    </location>
</feature>